<proteinExistence type="predicted"/>
<accession>A0A645CWT0</accession>
<gene>
    <name evidence="1" type="ORF">SDC9_128640</name>
</gene>
<comment type="caution">
    <text evidence="1">The sequence shown here is derived from an EMBL/GenBank/DDBJ whole genome shotgun (WGS) entry which is preliminary data.</text>
</comment>
<reference evidence="1" key="1">
    <citation type="submission" date="2019-08" db="EMBL/GenBank/DDBJ databases">
        <authorList>
            <person name="Kucharzyk K."/>
            <person name="Murdoch R.W."/>
            <person name="Higgins S."/>
            <person name="Loffler F."/>
        </authorList>
    </citation>
    <scope>NUCLEOTIDE SEQUENCE</scope>
</reference>
<organism evidence="1">
    <name type="scientific">bioreactor metagenome</name>
    <dbReference type="NCBI Taxonomy" id="1076179"/>
    <lineage>
        <taxon>unclassified sequences</taxon>
        <taxon>metagenomes</taxon>
        <taxon>ecological metagenomes</taxon>
    </lineage>
</organism>
<evidence type="ECO:0000313" key="1">
    <source>
        <dbReference type="EMBL" id="MPM81586.1"/>
    </source>
</evidence>
<dbReference type="AlphaFoldDB" id="A0A645CWT0"/>
<sequence>MKAIALFALTAIASTAFAAGPVRPGSITISGVSEQKTYANDSTIKNTSGTNNKALQNVSSNAADVEIYSTGKSYQTTNLKNSLVTNEAKGDYSVARQNLASNVGEVDIKGTSTQTVMANGANISNLADGNGAKATQNIASNYGNVTVAANASSYQYASLTGRSAAINAAKGSLSLAVQNISSNDACAEDPCPGGRCH</sequence>
<name>A0A645CWT0_9ZZZZ</name>
<protein>
    <submittedName>
        <fullName evidence="1">Uncharacterized protein</fullName>
    </submittedName>
</protein>
<dbReference type="EMBL" id="VSSQ01030900">
    <property type="protein sequence ID" value="MPM81586.1"/>
    <property type="molecule type" value="Genomic_DNA"/>
</dbReference>